<comment type="caution">
    <text evidence="1">The sequence shown here is derived from an EMBL/GenBank/DDBJ whole genome shotgun (WGS) entry which is preliminary data.</text>
</comment>
<reference evidence="1" key="1">
    <citation type="journal article" date="2014" name="Front. Microbiol.">
        <title>High frequency of phylogenetically diverse reductive dehalogenase-homologous genes in deep subseafloor sedimentary metagenomes.</title>
        <authorList>
            <person name="Kawai M."/>
            <person name="Futagami T."/>
            <person name="Toyoda A."/>
            <person name="Takaki Y."/>
            <person name="Nishi S."/>
            <person name="Hori S."/>
            <person name="Arai W."/>
            <person name="Tsubouchi T."/>
            <person name="Morono Y."/>
            <person name="Uchiyama I."/>
            <person name="Ito T."/>
            <person name="Fujiyama A."/>
            <person name="Inagaki F."/>
            <person name="Takami H."/>
        </authorList>
    </citation>
    <scope>NUCLEOTIDE SEQUENCE</scope>
    <source>
        <strain evidence="1">Expedition CK06-06</strain>
    </source>
</reference>
<gene>
    <name evidence="1" type="ORF">S01H4_37087</name>
</gene>
<organism evidence="1">
    <name type="scientific">marine sediment metagenome</name>
    <dbReference type="NCBI Taxonomy" id="412755"/>
    <lineage>
        <taxon>unclassified sequences</taxon>
        <taxon>metagenomes</taxon>
        <taxon>ecological metagenomes</taxon>
    </lineage>
</organism>
<proteinExistence type="predicted"/>
<sequence length="172" mass="17353">MTITSAICNSFKVEILQGGHNFNDASGAPTGNAYKLALFSSDSASLSKTTTVYTAPASANAVPTNTLEVSQSTTDGGASNSGYTAGGAALTPSADPVLSSDTACVKFNDVSFTSATFTARGCLIYNSTAVTGFTTNRSVCAINFGADKTVTSGTFTVQFPAQTAGNAIVQIA</sequence>
<dbReference type="AlphaFoldDB" id="X1CMZ4"/>
<dbReference type="EMBL" id="BART01019890">
    <property type="protein sequence ID" value="GAG97488.1"/>
    <property type="molecule type" value="Genomic_DNA"/>
</dbReference>
<evidence type="ECO:0000313" key="1">
    <source>
        <dbReference type="EMBL" id="GAG97488.1"/>
    </source>
</evidence>
<name>X1CMZ4_9ZZZZ</name>
<accession>X1CMZ4</accession>
<protein>
    <submittedName>
        <fullName evidence="1">Uncharacterized protein</fullName>
    </submittedName>
</protein>